<evidence type="ECO:0000313" key="2">
    <source>
        <dbReference type="EMBL" id="KQC31175.1"/>
    </source>
</evidence>
<dbReference type="Proteomes" id="UP000050827">
    <property type="component" value="Unassembled WGS sequence"/>
</dbReference>
<gene>
    <name evidence="2" type="ORF">AAY42_15725</name>
</gene>
<dbReference type="PATRIC" id="fig|1547436.3.peg.3242"/>
<name>A0A0Q1DQF9_9FLAO</name>
<feature type="compositionally biased region" description="Basic and acidic residues" evidence="1">
    <location>
        <begin position="58"/>
        <end position="76"/>
    </location>
</feature>
<dbReference type="RefSeq" id="WP_055396912.1">
    <property type="nucleotide sequence ID" value="NZ_LCTZ01000002.1"/>
</dbReference>
<feature type="compositionally biased region" description="Basic and acidic residues" evidence="1">
    <location>
        <begin position="103"/>
        <end position="153"/>
    </location>
</feature>
<sequence>MSFLDTRHKKKSFTLTSLLLSVLLLLLFYIGLTYMDPPIENGIAINFGTMDFGSGKVQPKEKVRSEPKREVAKPVEEVQEQVQPKETLPEAPVEKVLTSENEETIRINQQREAKRKSDEAAKKAQAEAERVALEKKQAEERKRQQQEAKKKSLDALIGGIGKSDGKTTGSEGDDNQAGDKGKPEGNPYATSYYGSPGSGSGTGGYGLNGRSLVKKGKVQQECNEDGRVVVRIVVDRNGKVIKATPGVKGTTNNAPCLLEPAKKTAFLHKWNLDSNAPSQQIGFVVVNFKLGQ</sequence>
<organism evidence="2 3">
    <name type="scientific">Flagellimonas eckloniae</name>
    <dbReference type="NCBI Taxonomy" id="346185"/>
    <lineage>
        <taxon>Bacteria</taxon>
        <taxon>Pseudomonadati</taxon>
        <taxon>Bacteroidota</taxon>
        <taxon>Flavobacteriia</taxon>
        <taxon>Flavobacteriales</taxon>
        <taxon>Flavobacteriaceae</taxon>
        <taxon>Flagellimonas</taxon>
    </lineage>
</organism>
<feature type="region of interest" description="Disordered" evidence="1">
    <location>
        <begin position="55"/>
        <end position="199"/>
    </location>
</feature>
<dbReference type="AlphaFoldDB" id="A0A0Q1DQF9"/>
<comment type="caution">
    <text evidence="2">The sequence shown here is derived from an EMBL/GenBank/DDBJ whole genome shotgun (WGS) entry which is preliminary data.</text>
</comment>
<evidence type="ECO:0000313" key="3">
    <source>
        <dbReference type="Proteomes" id="UP000050827"/>
    </source>
</evidence>
<accession>A0A0Q1DQF9</accession>
<dbReference type="EMBL" id="LCTZ01000002">
    <property type="protein sequence ID" value="KQC31175.1"/>
    <property type="molecule type" value="Genomic_DNA"/>
</dbReference>
<protein>
    <submittedName>
        <fullName evidence="2">Energy transducer TonB</fullName>
    </submittedName>
</protein>
<dbReference type="OrthoDB" id="676306at2"/>
<reference evidence="2 3" key="1">
    <citation type="submission" date="2015-04" db="EMBL/GenBank/DDBJ databases">
        <title>Complete genome of flavobacterium.</title>
        <authorList>
            <person name="Kwon Y.M."/>
            <person name="Kim S.-J."/>
        </authorList>
    </citation>
    <scope>NUCLEOTIDE SEQUENCE [LARGE SCALE GENOMIC DNA]</scope>
    <source>
        <strain evidence="2 3">DK169</strain>
    </source>
</reference>
<keyword evidence="3" id="KW-1185">Reference proteome</keyword>
<proteinExistence type="predicted"/>
<dbReference type="STRING" id="346185.AAY42_15725"/>
<evidence type="ECO:0000256" key="1">
    <source>
        <dbReference type="SAM" id="MobiDB-lite"/>
    </source>
</evidence>